<evidence type="ECO:0000256" key="2">
    <source>
        <dbReference type="ARBA" id="ARBA00024035"/>
    </source>
</evidence>
<gene>
    <name evidence="5" type="ORF">G7034_05860</name>
</gene>
<comment type="caution">
    <text evidence="5">The sequence shown here is derived from an EMBL/GenBank/DDBJ whole genome shotgun (WGS) entry which is preliminary data.</text>
</comment>
<keyword evidence="6" id="KW-1185">Reference proteome</keyword>
<dbReference type="AlphaFoldDB" id="A0A967AI45"/>
<keyword evidence="1" id="KW-0949">S-adenosyl-L-methionine</keyword>
<dbReference type="Gene3D" id="2.40.30.90">
    <property type="entry name" value="Bacterial fluorinating enzyme like"/>
    <property type="match status" value="1"/>
</dbReference>
<dbReference type="InterPro" id="IPR023227">
    <property type="entry name" value="SAM_OH_AdoTrfase_C_sf"/>
</dbReference>
<evidence type="ECO:0000256" key="1">
    <source>
        <dbReference type="ARBA" id="ARBA00022691"/>
    </source>
</evidence>
<dbReference type="Gene3D" id="3.40.50.10790">
    <property type="entry name" value="S-adenosyl-l-methionine hydroxide adenosyltransferase, N-terminal"/>
    <property type="match status" value="1"/>
</dbReference>
<evidence type="ECO:0000259" key="3">
    <source>
        <dbReference type="Pfam" id="PF01887"/>
    </source>
</evidence>
<dbReference type="RefSeq" id="WP_166400038.1">
    <property type="nucleotide sequence ID" value="NZ_JAANAS010000042.1"/>
</dbReference>
<dbReference type="InterPro" id="IPR002747">
    <property type="entry name" value="SAM_OH_AdoTrfase"/>
</dbReference>
<feature type="domain" description="S-adenosyl-l-methionine hydroxide adenosyltransferase C-terminal" evidence="4">
    <location>
        <begin position="170"/>
        <end position="271"/>
    </location>
</feature>
<dbReference type="Pfam" id="PF01887">
    <property type="entry name" value="SAM_HAT_N"/>
    <property type="match status" value="1"/>
</dbReference>
<dbReference type="Proteomes" id="UP000643701">
    <property type="component" value="Unassembled WGS sequence"/>
</dbReference>
<proteinExistence type="inferred from homology"/>
<dbReference type="SUPFAM" id="SSF101852">
    <property type="entry name" value="Bacterial fluorinating enzyme, C-terminal domain"/>
    <property type="match status" value="1"/>
</dbReference>
<protein>
    <submittedName>
        <fullName evidence="5">SAM-dependent chlorinase/fluorinase</fullName>
    </submittedName>
</protein>
<accession>A0A967AI45</accession>
<sequence length="276" mass="30788">MPIITLTSDFGTKDHSVAAVKGALYSELSQVTVVDISHEVPPFHITEAAYIIKNAYHNFPKGSIHIIGIDSELTPENKHLALFLDGHYFICANNGIMSLIAKEIRPEKMVEINIHNSIDTNFTVLDVFVRVAAHIFRGGTLEVIGKPIQAIKEIKNIEPVLLEQKNQLIGHVLYIDNFGNVVTNVTKKYLLQVAKGRKIKIKVRGIEFNQVYDSYSDAINFNEPKDKRVEEGKKIALYNASGYLELAIYRSNLNTVGSASSLFGLKLMSTININFS</sequence>
<evidence type="ECO:0000259" key="4">
    <source>
        <dbReference type="Pfam" id="PF20257"/>
    </source>
</evidence>
<dbReference type="PANTHER" id="PTHR35092:SF1">
    <property type="entry name" value="CHLORINASE MJ1651"/>
    <property type="match status" value="1"/>
</dbReference>
<name>A0A967AI45_9FLAO</name>
<evidence type="ECO:0000313" key="5">
    <source>
        <dbReference type="EMBL" id="NGZ89775.1"/>
    </source>
</evidence>
<dbReference type="Pfam" id="PF20257">
    <property type="entry name" value="SAM_HAT_C"/>
    <property type="match status" value="1"/>
</dbReference>
<dbReference type="PANTHER" id="PTHR35092">
    <property type="entry name" value="CHLORINASE MJ1651"/>
    <property type="match status" value="1"/>
</dbReference>
<dbReference type="PIRSF" id="PIRSF006779">
    <property type="entry name" value="UCP006779"/>
    <property type="match status" value="1"/>
</dbReference>
<organism evidence="5 6">
    <name type="scientific">Psychroflexus maritimus</name>
    <dbReference type="NCBI Taxonomy" id="2714865"/>
    <lineage>
        <taxon>Bacteria</taxon>
        <taxon>Pseudomonadati</taxon>
        <taxon>Bacteroidota</taxon>
        <taxon>Flavobacteriia</taxon>
        <taxon>Flavobacteriales</taxon>
        <taxon>Flavobacteriaceae</taxon>
        <taxon>Psychroflexus</taxon>
    </lineage>
</organism>
<evidence type="ECO:0000313" key="6">
    <source>
        <dbReference type="Proteomes" id="UP000643701"/>
    </source>
</evidence>
<dbReference type="SUPFAM" id="SSF102522">
    <property type="entry name" value="Bacterial fluorinating enzyme, N-terminal domain"/>
    <property type="match status" value="1"/>
</dbReference>
<dbReference type="InterPro" id="IPR046470">
    <property type="entry name" value="SAM_HAT_C"/>
</dbReference>
<reference evidence="5" key="1">
    <citation type="submission" date="2020-03" db="EMBL/GenBank/DDBJ databases">
        <title>Psychroflexus Maritimus sp. nov., isolate from marine sediment.</title>
        <authorList>
            <person name="Zhong Y.-L."/>
        </authorList>
    </citation>
    <scope>NUCLEOTIDE SEQUENCE</scope>
    <source>
        <strain evidence="5">C1</strain>
    </source>
</reference>
<dbReference type="InterPro" id="IPR023228">
    <property type="entry name" value="SAM_OH_AdoTrfase_N_sf"/>
</dbReference>
<comment type="similarity">
    <text evidence="2">Belongs to the SAM hydrolase / SAM-dependent halogenase family.</text>
</comment>
<feature type="domain" description="S-adenosyl-l-methionine hydroxide adenosyltransferase N-terminal" evidence="3">
    <location>
        <begin position="4"/>
        <end position="145"/>
    </location>
</feature>
<dbReference type="InterPro" id="IPR046469">
    <property type="entry name" value="SAM_HAT_N"/>
</dbReference>
<dbReference type="EMBL" id="JAANAS010000042">
    <property type="protein sequence ID" value="NGZ89775.1"/>
    <property type="molecule type" value="Genomic_DNA"/>
</dbReference>